<keyword evidence="1" id="KW-0812">Transmembrane</keyword>
<comment type="caution">
    <text evidence="2">The sequence shown here is derived from an EMBL/GenBank/DDBJ whole genome shotgun (WGS) entry which is preliminary data.</text>
</comment>
<gene>
    <name evidence="2" type="ORF">AFUS01_LOCUS12977</name>
</gene>
<name>A0A8J2JNL8_9HEXA</name>
<organism evidence="2 3">
    <name type="scientific">Allacma fusca</name>
    <dbReference type="NCBI Taxonomy" id="39272"/>
    <lineage>
        <taxon>Eukaryota</taxon>
        <taxon>Metazoa</taxon>
        <taxon>Ecdysozoa</taxon>
        <taxon>Arthropoda</taxon>
        <taxon>Hexapoda</taxon>
        <taxon>Collembola</taxon>
        <taxon>Symphypleona</taxon>
        <taxon>Sminthuridae</taxon>
        <taxon>Allacma</taxon>
    </lineage>
</organism>
<keyword evidence="1" id="KW-1133">Transmembrane helix</keyword>
<keyword evidence="3" id="KW-1185">Reference proteome</keyword>
<sequence>MFLRKGSEFRNAINYGIVKLQETGHIRYHTIRWLPRTGYRTCENTGDGFTSIELHHIETAVIFLAVATISALFFLFSEIAVDWKYGHRQLVKNSIFCKP</sequence>
<protein>
    <submittedName>
        <fullName evidence="2">Uncharacterized protein</fullName>
    </submittedName>
</protein>
<feature type="transmembrane region" description="Helical" evidence="1">
    <location>
        <begin position="60"/>
        <end position="81"/>
    </location>
</feature>
<proteinExistence type="predicted"/>
<evidence type="ECO:0000313" key="2">
    <source>
        <dbReference type="EMBL" id="CAG7723922.1"/>
    </source>
</evidence>
<evidence type="ECO:0000256" key="1">
    <source>
        <dbReference type="SAM" id="Phobius"/>
    </source>
</evidence>
<keyword evidence="1" id="KW-0472">Membrane</keyword>
<dbReference type="Proteomes" id="UP000708208">
    <property type="component" value="Unassembled WGS sequence"/>
</dbReference>
<dbReference type="AlphaFoldDB" id="A0A8J2JNL8"/>
<dbReference type="EMBL" id="CAJVCH010103807">
    <property type="protein sequence ID" value="CAG7723922.1"/>
    <property type="molecule type" value="Genomic_DNA"/>
</dbReference>
<reference evidence="2" key="1">
    <citation type="submission" date="2021-06" db="EMBL/GenBank/DDBJ databases">
        <authorList>
            <person name="Hodson N. C."/>
            <person name="Mongue J. A."/>
            <person name="Jaron S. K."/>
        </authorList>
    </citation>
    <scope>NUCLEOTIDE SEQUENCE</scope>
</reference>
<accession>A0A8J2JNL8</accession>
<evidence type="ECO:0000313" key="3">
    <source>
        <dbReference type="Proteomes" id="UP000708208"/>
    </source>
</evidence>